<organism evidence="2 3">
    <name type="scientific">Fusarium poae</name>
    <dbReference type="NCBI Taxonomy" id="36050"/>
    <lineage>
        <taxon>Eukaryota</taxon>
        <taxon>Fungi</taxon>
        <taxon>Dikarya</taxon>
        <taxon>Ascomycota</taxon>
        <taxon>Pezizomycotina</taxon>
        <taxon>Sordariomycetes</taxon>
        <taxon>Hypocreomycetidae</taxon>
        <taxon>Hypocreales</taxon>
        <taxon>Nectriaceae</taxon>
        <taxon>Fusarium</taxon>
    </lineage>
</organism>
<dbReference type="InterPro" id="IPR036047">
    <property type="entry name" value="F-box-like_dom_sf"/>
</dbReference>
<dbReference type="OMA" id="PEYERPN"/>
<proteinExistence type="predicted"/>
<name>A0A1B8ASF4_FUSPO</name>
<gene>
    <name evidence="2" type="ORF">FPOA_04008</name>
</gene>
<dbReference type="AlphaFoldDB" id="A0A1B8ASF4"/>
<feature type="region of interest" description="Disordered" evidence="1">
    <location>
        <begin position="513"/>
        <end position="555"/>
    </location>
</feature>
<dbReference type="SUPFAM" id="SSF81383">
    <property type="entry name" value="F-box domain"/>
    <property type="match status" value="1"/>
</dbReference>
<accession>A0A1B8ASF4</accession>
<protein>
    <recommendedName>
        <fullName evidence="4">F-box domain-containing protein</fullName>
    </recommendedName>
</protein>
<keyword evidence="3" id="KW-1185">Reference proteome</keyword>
<dbReference type="STRING" id="36050.A0A1B8ASF4"/>
<evidence type="ECO:0000313" key="2">
    <source>
        <dbReference type="EMBL" id="OBS23459.1"/>
    </source>
</evidence>
<sequence>MKGSESPPASLSTLPVELGHHIARFLANRDIKSLRLTSSSLRARFTLCLKRVFISASPRNLKVVKEVADHEVFRHGVTEIIWDESEFQYTSSKLRTCDWDWGYYLDSCREDICELAGGWTNADLTGRPDDATRQLAAAMSRDECEQLYSELADEEECILKSGEDIKVFEYALDRFPLLRRVTISTKAHGRLFMPMYETPMIRSFPYGFVYHLPDLSGQSVYGYDSSLLWEDEQSGNRPKYTVHRRGVCSSLRMLARHERHKVSEFIIEDLTRINWIPVSKFDNKGYALADLKSLIQRPGFSRLHLFADDPKGHEILEKVENLRSLRICGRWSDAYLQFPRCVMQSLQNLELDKLELEAHNFMTFVGPLNSLRSLQLRYAIFSRQYGVEEETDPNPTGNPHEFLNALKENDWCSRSSRPKVTIELVDGSWYEGQMLRLDSDVDEFLYENGENPFVPDKFEVFHGHSYFVSQDMDKICEGKGIEVDEYDPEYERPNFDDETRERLGIASTHYRRDKPWGDSEWGPQTCPKLEEQDTNPHSEGPLELAQTFGETMRLS</sequence>
<reference evidence="2 3" key="1">
    <citation type="submission" date="2016-06" db="EMBL/GenBank/DDBJ databases">
        <title>Living apart together: crosstalk between the core and supernumerary genomes in a fungal plant pathogen.</title>
        <authorList>
            <person name="Vanheule A."/>
            <person name="Audenaert K."/>
            <person name="Warris S."/>
            <person name="Van De Geest H."/>
            <person name="Schijlen E."/>
            <person name="Hofte M."/>
            <person name="De Saeger S."/>
            <person name="Haesaert G."/>
            <person name="Waalwijk C."/>
            <person name="Van Der Lee T."/>
        </authorList>
    </citation>
    <scope>NUCLEOTIDE SEQUENCE [LARGE SCALE GENOMIC DNA]</scope>
    <source>
        <strain evidence="2 3">2516</strain>
    </source>
</reference>
<comment type="caution">
    <text evidence="2">The sequence shown here is derived from an EMBL/GenBank/DDBJ whole genome shotgun (WGS) entry which is preliminary data.</text>
</comment>
<dbReference type="EMBL" id="LYXU01000002">
    <property type="protein sequence ID" value="OBS23459.1"/>
    <property type="molecule type" value="Genomic_DNA"/>
</dbReference>
<evidence type="ECO:0000256" key="1">
    <source>
        <dbReference type="SAM" id="MobiDB-lite"/>
    </source>
</evidence>
<dbReference type="Proteomes" id="UP000091967">
    <property type="component" value="Unassembled WGS sequence"/>
</dbReference>
<evidence type="ECO:0000313" key="3">
    <source>
        <dbReference type="Proteomes" id="UP000091967"/>
    </source>
</evidence>
<evidence type="ECO:0008006" key="4">
    <source>
        <dbReference type="Google" id="ProtNLM"/>
    </source>
</evidence>